<evidence type="ECO:0000313" key="2">
    <source>
        <dbReference type="EMBL" id="KAG7087621.1"/>
    </source>
</evidence>
<feature type="transmembrane region" description="Helical" evidence="1">
    <location>
        <begin position="20"/>
        <end position="45"/>
    </location>
</feature>
<name>A0A9P7RQX4_9AGAR</name>
<feature type="transmembrane region" description="Helical" evidence="1">
    <location>
        <begin position="148"/>
        <end position="166"/>
    </location>
</feature>
<dbReference type="EMBL" id="CM032189">
    <property type="protein sequence ID" value="KAG7087621.1"/>
    <property type="molecule type" value="Genomic_DNA"/>
</dbReference>
<keyword evidence="1" id="KW-1133">Transmembrane helix</keyword>
<gene>
    <name evidence="2" type="ORF">E1B28_013569</name>
</gene>
<dbReference type="RefSeq" id="XP_043004092.1">
    <property type="nucleotide sequence ID" value="XM_043158737.1"/>
</dbReference>
<dbReference type="Proteomes" id="UP001049176">
    <property type="component" value="Chromosome 9"/>
</dbReference>
<comment type="caution">
    <text evidence="2">The sequence shown here is derived from an EMBL/GenBank/DDBJ whole genome shotgun (WGS) entry which is preliminary data.</text>
</comment>
<feature type="transmembrane region" description="Helical" evidence="1">
    <location>
        <begin position="57"/>
        <end position="78"/>
    </location>
</feature>
<accession>A0A9P7RQX4</accession>
<dbReference type="PANTHER" id="PTHR40465:SF1">
    <property type="entry name" value="DUF6534 DOMAIN-CONTAINING PROTEIN"/>
    <property type="match status" value="1"/>
</dbReference>
<dbReference type="OrthoDB" id="2535105at2759"/>
<evidence type="ECO:0000256" key="1">
    <source>
        <dbReference type="SAM" id="Phobius"/>
    </source>
</evidence>
<dbReference type="PANTHER" id="PTHR40465">
    <property type="entry name" value="CHROMOSOME 1, WHOLE GENOME SHOTGUN SEQUENCE"/>
    <property type="match status" value="1"/>
</dbReference>
<keyword evidence="3" id="KW-1185">Reference proteome</keyword>
<proteinExistence type="predicted"/>
<sequence length="173" mass="19364">MAPIVRAFASLEHPTENNTLGAAFLGAVGAGILFGITCLQAFLYFYRYSKDSLLHKAAVAILWLLDATHLAITIHAVYFYLVQNFGHPEAFLNIVWSLKVHAILYPPAYVVARVISQLQVSFNVVIILIVQSLYAYRVWLLRGYHRGILGYLVALVVAGGFGRYLFQRGTQYI</sequence>
<feature type="transmembrane region" description="Helical" evidence="1">
    <location>
        <begin position="118"/>
        <end position="136"/>
    </location>
</feature>
<dbReference type="AlphaFoldDB" id="A0A9P7RQX4"/>
<keyword evidence="1" id="KW-0812">Transmembrane</keyword>
<dbReference type="KEGG" id="more:E1B28_013569"/>
<dbReference type="GeneID" id="66082644"/>
<protein>
    <submittedName>
        <fullName evidence="2">Uncharacterized protein</fullName>
    </submittedName>
</protein>
<keyword evidence="1" id="KW-0472">Membrane</keyword>
<evidence type="ECO:0000313" key="3">
    <source>
        <dbReference type="Proteomes" id="UP001049176"/>
    </source>
</evidence>
<reference evidence="2" key="1">
    <citation type="journal article" date="2021" name="Genome Biol. Evol.">
        <title>The assembled and annotated genome of the fairy-ring fungus Marasmius oreades.</title>
        <authorList>
            <person name="Hiltunen M."/>
            <person name="Ament-Velasquez S.L."/>
            <person name="Johannesson H."/>
        </authorList>
    </citation>
    <scope>NUCLEOTIDE SEQUENCE</scope>
    <source>
        <strain evidence="2">03SP1</strain>
    </source>
</reference>
<organism evidence="2 3">
    <name type="scientific">Marasmius oreades</name>
    <name type="common">fairy-ring Marasmius</name>
    <dbReference type="NCBI Taxonomy" id="181124"/>
    <lineage>
        <taxon>Eukaryota</taxon>
        <taxon>Fungi</taxon>
        <taxon>Dikarya</taxon>
        <taxon>Basidiomycota</taxon>
        <taxon>Agaricomycotina</taxon>
        <taxon>Agaricomycetes</taxon>
        <taxon>Agaricomycetidae</taxon>
        <taxon>Agaricales</taxon>
        <taxon>Marasmiineae</taxon>
        <taxon>Marasmiaceae</taxon>
        <taxon>Marasmius</taxon>
    </lineage>
</organism>